<evidence type="ECO:0000313" key="1">
    <source>
        <dbReference type="EMBL" id="BBZ37884.1"/>
    </source>
</evidence>
<sequence length="225" mass="23482">MGGIAGIVYVLVALVAAALPGAPPEADGRAVTYQNYFVAHEHALVTQAWMYAFAAPLMLIFAISVHRVLRKSDDDGYLAGIFLFGTAAVATLLLVTQAIQIAVAQHADAIPADVVFTVGVHFPGVLIGLWGFFMAATAFAYAYCVFAHGVLPRWTGGLAALAFMVSLTATAGVFFRTGAFCLEGGFSAWAPAATTVLWYLGTSIAIVRIRDGAPAVAKSPVSVAD</sequence>
<name>A0A1X1TNW2_9MYCO</name>
<gene>
    <name evidence="1" type="ORF">MCNS_09470</name>
</gene>
<evidence type="ECO:0000313" key="2">
    <source>
        <dbReference type="Proteomes" id="UP000467385"/>
    </source>
</evidence>
<organism evidence="1 2">
    <name type="scientific">Mycobacterium conspicuum</name>
    <dbReference type="NCBI Taxonomy" id="44010"/>
    <lineage>
        <taxon>Bacteria</taxon>
        <taxon>Bacillati</taxon>
        <taxon>Actinomycetota</taxon>
        <taxon>Actinomycetes</taxon>
        <taxon>Mycobacteriales</taxon>
        <taxon>Mycobacteriaceae</taxon>
        <taxon>Mycobacterium</taxon>
    </lineage>
</organism>
<reference evidence="1 2" key="1">
    <citation type="journal article" date="2019" name="Emerg. Microbes Infect.">
        <title>Comprehensive subspecies identification of 175 nontuberculous mycobacteria species based on 7547 genomic profiles.</title>
        <authorList>
            <person name="Matsumoto Y."/>
            <person name="Kinjo T."/>
            <person name="Motooka D."/>
            <person name="Nabeya D."/>
            <person name="Jung N."/>
            <person name="Uechi K."/>
            <person name="Horii T."/>
            <person name="Iida T."/>
            <person name="Fujita J."/>
            <person name="Nakamura S."/>
        </authorList>
    </citation>
    <scope>NUCLEOTIDE SEQUENCE [LARGE SCALE GENOMIC DNA]</scope>
    <source>
        <strain evidence="1 2">JCM 14738</strain>
    </source>
</reference>
<dbReference type="STRING" id="44010.AWC00_04275"/>
<dbReference type="AlphaFoldDB" id="A0A1X1TNW2"/>
<dbReference type="Proteomes" id="UP000467385">
    <property type="component" value="Chromosome"/>
</dbReference>
<dbReference type="EMBL" id="AP022613">
    <property type="protein sequence ID" value="BBZ37884.1"/>
    <property type="molecule type" value="Genomic_DNA"/>
</dbReference>
<accession>A0A1X1TNW2</accession>
<keyword evidence="2" id="KW-1185">Reference proteome</keyword>
<protein>
    <submittedName>
        <fullName evidence="1">Uncharacterized protein</fullName>
    </submittedName>
</protein>
<proteinExistence type="predicted"/>